<feature type="domain" description="HTH luxR-type" evidence="4">
    <location>
        <begin position="145"/>
        <end position="210"/>
    </location>
</feature>
<dbReference type="SUPFAM" id="SSF46894">
    <property type="entry name" value="C-terminal effector domain of the bipartite response regulators"/>
    <property type="match status" value="1"/>
</dbReference>
<dbReference type="PROSITE" id="PS50110">
    <property type="entry name" value="RESPONSE_REGULATORY"/>
    <property type="match status" value="1"/>
</dbReference>
<dbReference type="SUPFAM" id="SSF52172">
    <property type="entry name" value="CheY-like"/>
    <property type="match status" value="1"/>
</dbReference>
<dbReference type="CDD" id="cd06170">
    <property type="entry name" value="LuxR_C_like"/>
    <property type="match status" value="1"/>
</dbReference>
<accession>A0AAU7CEA4</accession>
<organism evidence="6">
    <name type="scientific">Singulisphaera sp. Ch08</name>
    <dbReference type="NCBI Taxonomy" id="3120278"/>
    <lineage>
        <taxon>Bacteria</taxon>
        <taxon>Pseudomonadati</taxon>
        <taxon>Planctomycetota</taxon>
        <taxon>Planctomycetia</taxon>
        <taxon>Isosphaerales</taxon>
        <taxon>Isosphaeraceae</taxon>
        <taxon>Singulisphaera</taxon>
    </lineage>
</organism>
<dbReference type="PROSITE" id="PS50043">
    <property type="entry name" value="HTH_LUXR_2"/>
    <property type="match status" value="1"/>
</dbReference>
<evidence type="ECO:0000256" key="1">
    <source>
        <dbReference type="ARBA" id="ARBA00022553"/>
    </source>
</evidence>
<reference evidence="6" key="1">
    <citation type="submission" date="2024-05" db="EMBL/GenBank/DDBJ databases">
        <title>Planctomycetes of the genus Singulisphaera possess chitinolytic capabilities.</title>
        <authorList>
            <person name="Ivanova A."/>
        </authorList>
    </citation>
    <scope>NUCLEOTIDE SEQUENCE</scope>
    <source>
        <strain evidence="6">Ch08T</strain>
    </source>
</reference>
<dbReference type="InterPro" id="IPR039420">
    <property type="entry name" value="WalR-like"/>
</dbReference>
<dbReference type="InterPro" id="IPR000792">
    <property type="entry name" value="Tscrpt_reg_LuxR_C"/>
</dbReference>
<dbReference type="EMBL" id="CP155447">
    <property type="protein sequence ID" value="XBH03561.1"/>
    <property type="molecule type" value="Genomic_DNA"/>
</dbReference>
<evidence type="ECO:0000256" key="3">
    <source>
        <dbReference type="PROSITE-ProRule" id="PRU00169"/>
    </source>
</evidence>
<evidence type="ECO:0000259" key="5">
    <source>
        <dbReference type="PROSITE" id="PS50110"/>
    </source>
</evidence>
<protein>
    <submittedName>
        <fullName evidence="6">Response regulator transcription factor</fullName>
    </submittedName>
</protein>
<dbReference type="SMART" id="SM00421">
    <property type="entry name" value="HTH_LUXR"/>
    <property type="match status" value="1"/>
</dbReference>
<evidence type="ECO:0000259" key="4">
    <source>
        <dbReference type="PROSITE" id="PS50043"/>
    </source>
</evidence>
<dbReference type="CDD" id="cd17535">
    <property type="entry name" value="REC_NarL-like"/>
    <property type="match status" value="1"/>
</dbReference>
<feature type="modified residue" description="4-aspartylphosphate" evidence="3">
    <location>
        <position position="56"/>
    </location>
</feature>
<dbReference type="Pfam" id="PF00196">
    <property type="entry name" value="GerE"/>
    <property type="match status" value="1"/>
</dbReference>
<keyword evidence="1 3" id="KW-0597">Phosphoprotein</keyword>
<feature type="domain" description="Response regulatory" evidence="5">
    <location>
        <begin position="5"/>
        <end position="121"/>
    </location>
</feature>
<dbReference type="PANTHER" id="PTHR43214">
    <property type="entry name" value="TWO-COMPONENT RESPONSE REGULATOR"/>
    <property type="match status" value="1"/>
</dbReference>
<dbReference type="InterPro" id="IPR016032">
    <property type="entry name" value="Sig_transdc_resp-reg_C-effctor"/>
</dbReference>
<dbReference type="SMART" id="SM00448">
    <property type="entry name" value="REC"/>
    <property type="match status" value="1"/>
</dbReference>
<dbReference type="GO" id="GO:0003677">
    <property type="term" value="F:DNA binding"/>
    <property type="evidence" value="ECO:0007669"/>
    <property type="project" value="UniProtKB-KW"/>
</dbReference>
<dbReference type="Pfam" id="PF00072">
    <property type="entry name" value="Response_reg"/>
    <property type="match status" value="1"/>
</dbReference>
<dbReference type="AlphaFoldDB" id="A0AAU7CEA4"/>
<name>A0AAU7CEA4_9BACT</name>
<keyword evidence="2" id="KW-0238">DNA-binding</keyword>
<dbReference type="InterPro" id="IPR058245">
    <property type="entry name" value="NreC/VraR/RcsB-like_REC"/>
</dbReference>
<dbReference type="RefSeq" id="WP_406696300.1">
    <property type="nucleotide sequence ID" value="NZ_CP155447.1"/>
</dbReference>
<dbReference type="Gene3D" id="3.40.50.2300">
    <property type="match status" value="1"/>
</dbReference>
<dbReference type="GO" id="GO:0006355">
    <property type="term" value="P:regulation of DNA-templated transcription"/>
    <property type="evidence" value="ECO:0007669"/>
    <property type="project" value="InterPro"/>
</dbReference>
<dbReference type="PRINTS" id="PR00038">
    <property type="entry name" value="HTHLUXR"/>
</dbReference>
<dbReference type="InterPro" id="IPR001789">
    <property type="entry name" value="Sig_transdc_resp-reg_receiver"/>
</dbReference>
<dbReference type="GO" id="GO:0000160">
    <property type="term" value="P:phosphorelay signal transduction system"/>
    <property type="evidence" value="ECO:0007669"/>
    <property type="project" value="InterPro"/>
</dbReference>
<evidence type="ECO:0000313" key="6">
    <source>
        <dbReference type="EMBL" id="XBH03561.1"/>
    </source>
</evidence>
<evidence type="ECO:0000256" key="2">
    <source>
        <dbReference type="ARBA" id="ARBA00023125"/>
    </source>
</evidence>
<proteinExistence type="predicted"/>
<sequence>MDPIRVLVADDHTLVRAGIRALLQALEGVEVVAEAGDGREALALARAHRPDILLTDIAMPLLSGLELAGVVARELETTRVVILSMHASEEYARRALEAGAAGYLLKDSGLAELEIAVRAVARGETYLSPAVSKHVIAEYLRRTDGAPATGPLTPRQCEILRLLAEGQTTKGIARRLGISDKTVEAHRAQLMERLGIHDLAGLVRYAIRTGLVGPEE</sequence>
<dbReference type="InterPro" id="IPR011006">
    <property type="entry name" value="CheY-like_superfamily"/>
</dbReference>
<gene>
    <name evidence="6" type="ORF">V5E97_35435</name>
</gene>